<accession>A0A836CLD2</accession>
<dbReference type="AlphaFoldDB" id="A0A836CLD2"/>
<dbReference type="CDD" id="cd04332">
    <property type="entry name" value="YbaK_like"/>
    <property type="match status" value="1"/>
</dbReference>
<dbReference type="GO" id="GO:0002161">
    <property type="term" value="F:aminoacyl-tRNA deacylase activity"/>
    <property type="evidence" value="ECO:0007669"/>
    <property type="project" value="InterPro"/>
</dbReference>
<organism evidence="2 3">
    <name type="scientific">Tribonema minus</name>
    <dbReference type="NCBI Taxonomy" id="303371"/>
    <lineage>
        <taxon>Eukaryota</taxon>
        <taxon>Sar</taxon>
        <taxon>Stramenopiles</taxon>
        <taxon>Ochrophyta</taxon>
        <taxon>PX clade</taxon>
        <taxon>Xanthophyceae</taxon>
        <taxon>Tribonematales</taxon>
        <taxon>Tribonemataceae</taxon>
        <taxon>Tribonema</taxon>
    </lineage>
</organism>
<keyword evidence="3" id="KW-1185">Reference proteome</keyword>
<dbReference type="SUPFAM" id="SSF55826">
    <property type="entry name" value="YbaK/ProRS associated domain"/>
    <property type="match status" value="1"/>
</dbReference>
<comment type="caution">
    <text evidence="2">The sequence shown here is derived from an EMBL/GenBank/DDBJ whole genome shotgun (WGS) entry which is preliminary data.</text>
</comment>
<evidence type="ECO:0000313" key="3">
    <source>
        <dbReference type="Proteomes" id="UP000664859"/>
    </source>
</evidence>
<reference evidence="2" key="1">
    <citation type="submission" date="2021-02" db="EMBL/GenBank/DDBJ databases">
        <title>First Annotated Genome of the Yellow-green Alga Tribonema minus.</title>
        <authorList>
            <person name="Mahan K.M."/>
        </authorList>
    </citation>
    <scope>NUCLEOTIDE SEQUENCE</scope>
    <source>
        <strain evidence="2">UTEX B ZZ1240</strain>
    </source>
</reference>
<name>A0A836CLD2_9STRA</name>
<feature type="domain" description="YbaK/aminoacyl-tRNA synthetase-associated" evidence="1">
    <location>
        <begin position="69"/>
        <end position="207"/>
    </location>
</feature>
<dbReference type="OrthoDB" id="1058301at2759"/>
<dbReference type="Pfam" id="PF04073">
    <property type="entry name" value="tRNA_edit"/>
    <property type="match status" value="1"/>
</dbReference>
<gene>
    <name evidence="2" type="ORF">JKP88DRAFT_184427</name>
</gene>
<dbReference type="InterPro" id="IPR036754">
    <property type="entry name" value="YbaK/aa-tRNA-synt-asso_dom_sf"/>
</dbReference>
<keyword evidence="2" id="KW-0436">Ligase</keyword>
<evidence type="ECO:0000259" key="1">
    <source>
        <dbReference type="Pfam" id="PF04073"/>
    </source>
</evidence>
<sequence>MSVNVQSMTSAEVALQRLQDLEARVATILRAQQGDKAALTDPVERVKAEAQKCLSARFKWVEPTYYDKSLEERATILRCHPRQLTKSLLFKGNAGSEAADSSGAAPVYMMVIVQYLAKINLKLLQEVGNALLAGRQGQKRLSFALAPDEEGLALTGFPHNGVSPFGSLCRVPMVLSSAIAELPEQFLWMGGGHTDLKIGVSVQDLVRALNAHVADVSEPRDDEE</sequence>
<dbReference type="Gene3D" id="3.90.960.10">
    <property type="entry name" value="YbaK/aminoacyl-tRNA synthetase-associated domain"/>
    <property type="match status" value="1"/>
</dbReference>
<dbReference type="GO" id="GO:0004812">
    <property type="term" value="F:aminoacyl-tRNA ligase activity"/>
    <property type="evidence" value="ECO:0007669"/>
    <property type="project" value="UniProtKB-KW"/>
</dbReference>
<dbReference type="EMBL" id="JAFCMP010000046">
    <property type="protein sequence ID" value="KAG5189654.1"/>
    <property type="molecule type" value="Genomic_DNA"/>
</dbReference>
<keyword evidence="2" id="KW-0030">Aminoacyl-tRNA synthetase</keyword>
<dbReference type="Proteomes" id="UP000664859">
    <property type="component" value="Unassembled WGS sequence"/>
</dbReference>
<protein>
    <submittedName>
        <fullName evidence="2">YbaK/aminoacyl-tRNA synthetase-associated domain-containing protein</fullName>
    </submittedName>
</protein>
<dbReference type="PANTHER" id="PTHR30411:SF4">
    <property type="entry name" value="YBAK_AMINOACYL-TRNA SYNTHETASE-ASSOCIATED DOMAIN-CONTAINING PROTEIN"/>
    <property type="match status" value="1"/>
</dbReference>
<evidence type="ECO:0000313" key="2">
    <source>
        <dbReference type="EMBL" id="KAG5189654.1"/>
    </source>
</evidence>
<dbReference type="PANTHER" id="PTHR30411">
    <property type="entry name" value="CYTOPLASMIC PROTEIN"/>
    <property type="match status" value="1"/>
</dbReference>
<dbReference type="InterPro" id="IPR007214">
    <property type="entry name" value="YbaK/aa-tRNA-synth-assoc-dom"/>
</dbReference>
<proteinExistence type="predicted"/>